<protein>
    <submittedName>
        <fullName evidence="1">Uncharacterized protein</fullName>
    </submittedName>
</protein>
<comment type="caution">
    <text evidence="1">The sequence shown here is derived from an EMBL/GenBank/DDBJ whole genome shotgun (WGS) entry which is preliminary data.</text>
</comment>
<name>A0ABR1EEY0_NECAM</name>
<dbReference type="Proteomes" id="UP001303046">
    <property type="component" value="Unassembled WGS sequence"/>
</dbReference>
<sequence>MNEDFDRERMVCERAELLVAVKPNEPICPDYCDICTECLLHCKNRASEDVPSSASKTTPSTVAMQMKGKKGVVELNISRSSSWKTKERADDTDSFTKCMHERSCKENAPGFRTEKDVRLSVCGTRYVYNSGSFEDLKVKRQAPSALGLVHIDRPRYAVNEEPPTKSEVLQREETRRDEQADFCPGRSTIDQVFNVKRVIEIWPRFAIDDIMRRVVDQCPACIVLAPSGCPLADLGYADNVVTFVPITDKTRR</sequence>
<reference evidence="1 2" key="1">
    <citation type="submission" date="2023-08" db="EMBL/GenBank/DDBJ databases">
        <title>A Necator americanus chromosomal reference genome.</title>
        <authorList>
            <person name="Ilik V."/>
            <person name="Petrzelkova K.J."/>
            <person name="Pardy F."/>
            <person name="Fuh T."/>
            <person name="Niatou-Singa F.S."/>
            <person name="Gouil Q."/>
            <person name="Baker L."/>
            <person name="Ritchie M.E."/>
            <person name="Jex A.R."/>
            <person name="Gazzola D."/>
            <person name="Li H."/>
            <person name="Toshio Fujiwara R."/>
            <person name="Zhan B."/>
            <person name="Aroian R.V."/>
            <person name="Pafco B."/>
            <person name="Schwarz E.M."/>
        </authorList>
    </citation>
    <scope>NUCLEOTIDE SEQUENCE [LARGE SCALE GENOMIC DNA]</scope>
    <source>
        <strain evidence="1 2">Aroian</strain>
        <tissue evidence="1">Whole animal</tissue>
    </source>
</reference>
<gene>
    <name evidence="1" type="primary">Necator_chrX.g21868</name>
    <name evidence="1" type="ORF">RB195_021707</name>
</gene>
<proteinExistence type="predicted"/>
<accession>A0ABR1EEY0</accession>
<evidence type="ECO:0000313" key="2">
    <source>
        <dbReference type="Proteomes" id="UP001303046"/>
    </source>
</evidence>
<organism evidence="1 2">
    <name type="scientific">Necator americanus</name>
    <name type="common">Human hookworm</name>
    <dbReference type="NCBI Taxonomy" id="51031"/>
    <lineage>
        <taxon>Eukaryota</taxon>
        <taxon>Metazoa</taxon>
        <taxon>Ecdysozoa</taxon>
        <taxon>Nematoda</taxon>
        <taxon>Chromadorea</taxon>
        <taxon>Rhabditida</taxon>
        <taxon>Rhabditina</taxon>
        <taxon>Rhabditomorpha</taxon>
        <taxon>Strongyloidea</taxon>
        <taxon>Ancylostomatidae</taxon>
        <taxon>Bunostominae</taxon>
        <taxon>Necator</taxon>
    </lineage>
</organism>
<keyword evidence="2" id="KW-1185">Reference proteome</keyword>
<evidence type="ECO:0000313" key="1">
    <source>
        <dbReference type="EMBL" id="KAK6760331.1"/>
    </source>
</evidence>
<dbReference type="EMBL" id="JAVFWL010000006">
    <property type="protein sequence ID" value="KAK6760331.1"/>
    <property type="molecule type" value="Genomic_DNA"/>
</dbReference>